<dbReference type="EMBL" id="KZ820026">
    <property type="protein sequence ID" value="PWN49622.1"/>
    <property type="molecule type" value="Genomic_DNA"/>
</dbReference>
<proteinExistence type="predicted"/>
<gene>
    <name evidence="1" type="ORF">IE53DRAFT_135433</name>
</gene>
<name>A0ACD0NUW7_9BASI</name>
<evidence type="ECO:0000313" key="2">
    <source>
        <dbReference type="Proteomes" id="UP000245626"/>
    </source>
</evidence>
<evidence type="ECO:0000313" key="1">
    <source>
        <dbReference type="EMBL" id="PWN49622.1"/>
    </source>
</evidence>
<organism evidence="1 2">
    <name type="scientific">Violaceomyces palustris</name>
    <dbReference type="NCBI Taxonomy" id="1673888"/>
    <lineage>
        <taxon>Eukaryota</taxon>
        <taxon>Fungi</taxon>
        <taxon>Dikarya</taxon>
        <taxon>Basidiomycota</taxon>
        <taxon>Ustilaginomycotina</taxon>
        <taxon>Ustilaginomycetes</taxon>
        <taxon>Violaceomycetales</taxon>
        <taxon>Violaceomycetaceae</taxon>
        <taxon>Violaceomyces</taxon>
    </lineage>
</organism>
<accession>A0ACD0NUW7</accession>
<reference evidence="1 2" key="1">
    <citation type="journal article" date="2018" name="Mol. Biol. Evol.">
        <title>Broad Genomic Sampling Reveals a Smut Pathogenic Ancestry of the Fungal Clade Ustilaginomycotina.</title>
        <authorList>
            <person name="Kijpornyongpan T."/>
            <person name="Mondo S.J."/>
            <person name="Barry K."/>
            <person name="Sandor L."/>
            <person name="Lee J."/>
            <person name="Lipzen A."/>
            <person name="Pangilinan J."/>
            <person name="LaButti K."/>
            <person name="Hainaut M."/>
            <person name="Henrissat B."/>
            <person name="Grigoriev I.V."/>
            <person name="Spatafora J.W."/>
            <person name="Aime M.C."/>
        </authorList>
    </citation>
    <scope>NUCLEOTIDE SEQUENCE [LARGE SCALE GENOMIC DNA]</scope>
    <source>
        <strain evidence="1 2">SA 807</strain>
    </source>
</reference>
<protein>
    <submittedName>
        <fullName evidence="1">UvrD-helicase-domain-containing protein</fullName>
    </submittedName>
</protein>
<keyword evidence="2" id="KW-1185">Reference proteome</keyword>
<dbReference type="Proteomes" id="UP000245626">
    <property type="component" value="Unassembled WGS sequence"/>
</dbReference>
<sequence>MAPTKSTVPAEVGPSSHSHSLSPQLPPSSSFVYSQNQRPPYLASLSDTQFAAATYGASKSLQILAGPGSGKTRVLTSRVAWLILDPGNSLQPEDVVVVTFTNKAASEMKKRLDVLVGPERTARLIIGTFHATCARYLRKYGQLIDLRNNFSIMDADDR</sequence>